<feature type="compositionally biased region" description="Polar residues" evidence="5">
    <location>
        <begin position="65"/>
        <end position="80"/>
    </location>
</feature>
<feature type="compositionally biased region" description="Low complexity" evidence="5">
    <location>
        <begin position="403"/>
        <end position="416"/>
    </location>
</feature>
<dbReference type="Proteomes" id="UP000433876">
    <property type="component" value="Unassembled WGS sequence"/>
</dbReference>
<feature type="compositionally biased region" description="Polar residues" evidence="5">
    <location>
        <begin position="1048"/>
        <end position="1058"/>
    </location>
</feature>
<feature type="compositionally biased region" description="Polar residues" evidence="5">
    <location>
        <begin position="860"/>
        <end position="870"/>
    </location>
</feature>
<feature type="compositionally biased region" description="Polar residues" evidence="5">
    <location>
        <begin position="972"/>
        <end position="985"/>
    </location>
</feature>
<feature type="compositionally biased region" description="Low complexity" evidence="5">
    <location>
        <begin position="548"/>
        <end position="560"/>
    </location>
</feature>
<organism evidence="9 10">
    <name type="scientific">Sordaria macrospora</name>
    <dbReference type="NCBI Taxonomy" id="5147"/>
    <lineage>
        <taxon>Eukaryota</taxon>
        <taxon>Fungi</taxon>
        <taxon>Dikarya</taxon>
        <taxon>Ascomycota</taxon>
        <taxon>Pezizomycotina</taxon>
        <taxon>Sordariomycetes</taxon>
        <taxon>Sordariomycetidae</taxon>
        <taxon>Sordariales</taxon>
        <taxon>Sordariaceae</taxon>
        <taxon>Sordaria</taxon>
    </lineage>
</organism>
<evidence type="ECO:0000256" key="7">
    <source>
        <dbReference type="SAM" id="SignalP"/>
    </source>
</evidence>
<evidence type="ECO:0000256" key="1">
    <source>
        <dbReference type="ARBA" id="ARBA00004141"/>
    </source>
</evidence>
<feature type="compositionally biased region" description="Basic and acidic residues" evidence="5">
    <location>
        <begin position="1011"/>
        <end position="1024"/>
    </location>
</feature>
<feature type="compositionally biased region" description="Low complexity" evidence="5">
    <location>
        <begin position="48"/>
        <end position="64"/>
    </location>
</feature>
<feature type="compositionally biased region" description="Acidic residues" evidence="5">
    <location>
        <begin position="619"/>
        <end position="628"/>
    </location>
</feature>
<feature type="region of interest" description="Disordered" evidence="5">
    <location>
        <begin position="509"/>
        <end position="560"/>
    </location>
</feature>
<feature type="transmembrane region" description="Helical" evidence="6">
    <location>
        <begin position="175"/>
        <end position="194"/>
    </location>
</feature>
<dbReference type="EMBL" id="NMPR01000080">
    <property type="protein sequence ID" value="KAA8631340.1"/>
    <property type="molecule type" value="Genomic_DNA"/>
</dbReference>
<feature type="domain" description="TM7S3/TM198-like" evidence="8">
    <location>
        <begin position="122"/>
        <end position="325"/>
    </location>
</feature>
<feature type="signal peptide" evidence="7">
    <location>
        <begin position="1"/>
        <end position="24"/>
    </location>
</feature>
<evidence type="ECO:0000256" key="4">
    <source>
        <dbReference type="ARBA" id="ARBA00023136"/>
    </source>
</evidence>
<keyword evidence="4 6" id="KW-0472">Membrane</keyword>
<feature type="compositionally biased region" description="Polar residues" evidence="5">
    <location>
        <begin position="469"/>
        <end position="479"/>
    </location>
</feature>
<dbReference type="InterPro" id="IPR025256">
    <property type="entry name" value="TM7S3/TM198-like_dom"/>
</dbReference>
<feature type="compositionally biased region" description="Basic and acidic residues" evidence="5">
    <location>
        <begin position="643"/>
        <end position="676"/>
    </location>
</feature>
<feature type="region of interest" description="Disordered" evidence="5">
    <location>
        <begin position="700"/>
        <end position="730"/>
    </location>
</feature>
<dbReference type="AlphaFoldDB" id="A0A8S8ZQJ0"/>
<feature type="region of interest" description="Disordered" evidence="5">
    <location>
        <begin position="828"/>
        <end position="870"/>
    </location>
</feature>
<feature type="transmembrane region" description="Helical" evidence="6">
    <location>
        <begin position="226"/>
        <end position="245"/>
    </location>
</feature>
<evidence type="ECO:0000256" key="2">
    <source>
        <dbReference type="ARBA" id="ARBA00022692"/>
    </source>
</evidence>
<feature type="region of interest" description="Disordered" evidence="5">
    <location>
        <begin position="48"/>
        <end position="80"/>
    </location>
</feature>
<feature type="transmembrane region" description="Helical" evidence="6">
    <location>
        <begin position="144"/>
        <end position="163"/>
    </location>
</feature>
<feature type="transmembrane region" description="Helical" evidence="6">
    <location>
        <begin position="252"/>
        <end position="278"/>
    </location>
</feature>
<evidence type="ECO:0000313" key="9">
    <source>
        <dbReference type="EMBL" id="KAA8631340.1"/>
    </source>
</evidence>
<dbReference type="GO" id="GO:0016020">
    <property type="term" value="C:membrane"/>
    <property type="evidence" value="ECO:0007669"/>
    <property type="project" value="UniProtKB-SubCell"/>
</dbReference>
<comment type="subcellular location">
    <subcellularLocation>
        <location evidence="1">Membrane</location>
        <topology evidence="1">Multi-pass membrane protein</topology>
    </subcellularLocation>
</comment>
<feature type="region of interest" description="Disordered" evidence="5">
    <location>
        <begin position="1083"/>
        <end position="1102"/>
    </location>
</feature>
<feature type="chain" id="PRO_5035815270" description="TM7S3/TM198-like domain-containing protein" evidence="7">
    <location>
        <begin position="25"/>
        <end position="1206"/>
    </location>
</feature>
<gene>
    <name evidence="9" type="ORF">SMACR_08073</name>
</gene>
<evidence type="ECO:0000256" key="5">
    <source>
        <dbReference type="SAM" id="MobiDB-lite"/>
    </source>
</evidence>
<feature type="compositionally biased region" description="Polar residues" evidence="5">
    <location>
        <begin position="573"/>
        <end position="582"/>
    </location>
</feature>
<feature type="transmembrane region" description="Helical" evidence="6">
    <location>
        <begin position="201"/>
        <end position="220"/>
    </location>
</feature>
<feature type="compositionally biased region" description="Basic and acidic residues" evidence="5">
    <location>
        <begin position="527"/>
        <end position="540"/>
    </location>
</feature>
<proteinExistence type="predicted"/>
<name>A0A8S8ZQJ0_SORMA</name>
<evidence type="ECO:0000313" key="10">
    <source>
        <dbReference type="Proteomes" id="UP000433876"/>
    </source>
</evidence>
<feature type="transmembrane region" description="Helical" evidence="6">
    <location>
        <begin position="117"/>
        <end position="137"/>
    </location>
</feature>
<keyword evidence="2 6" id="KW-0812">Transmembrane</keyword>
<dbReference type="VEuPathDB" id="FungiDB:SMAC_08073"/>
<feature type="compositionally biased region" description="Polar residues" evidence="5">
    <location>
        <begin position="509"/>
        <end position="519"/>
    </location>
</feature>
<feature type="region of interest" description="Disordered" evidence="5">
    <location>
        <begin position="372"/>
        <end position="422"/>
    </location>
</feature>
<keyword evidence="3 6" id="KW-1133">Transmembrane helix</keyword>
<evidence type="ECO:0000259" key="8">
    <source>
        <dbReference type="Pfam" id="PF13886"/>
    </source>
</evidence>
<accession>A0A8S8ZQJ0</accession>
<comment type="caution">
    <text evidence="9">The sequence shown here is derived from an EMBL/GenBank/DDBJ whole genome shotgun (WGS) entry which is preliminary data.</text>
</comment>
<protein>
    <recommendedName>
        <fullName evidence="8">TM7S3/TM198-like domain-containing protein</fullName>
    </recommendedName>
</protein>
<keyword evidence="7" id="KW-0732">Signal</keyword>
<reference evidence="9 10" key="1">
    <citation type="submission" date="2017-07" db="EMBL/GenBank/DDBJ databases">
        <title>Genome sequence of the Sordaria macrospora wild type strain R19027.</title>
        <authorList>
            <person name="Nowrousian M."/>
            <person name="Teichert I."/>
            <person name="Kueck U."/>
        </authorList>
    </citation>
    <scope>NUCLEOTIDE SEQUENCE [LARGE SCALE GENOMIC DNA]</scope>
    <source>
        <strain evidence="9 10">R19027</strain>
        <tissue evidence="9">Mycelium</tissue>
    </source>
</reference>
<feature type="compositionally biased region" description="Basic and acidic residues" evidence="5">
    <location>
        <begin position="583"/>
        <end position="593"/>
    </location>
</feature>
<feature type="region of interest" description="Disordered" evidence="5">
    <location>
        <begin position="972"/>
        <end position="1059"/>
    </location>
</feature>
<dbReference type="PANTHER" id="PTHR39469">
    <property type="entry name" value="CHROMOSOME 1, WHOLE GENOME SHOTGUN SEQUENCE"/>
    <property type="match status" value="1"/>
</dbReference>
<evidence type="ECO:0000256" key="3">
    <source>
        <dbReference type="ARBA" id="ARBA00022989"/>
    </source>
</evidence>
<dbReference type="PANTHER" id="PTHR39469:SF1">
    <property type="entry name" value="DUF4203 DOMAIN-CONTAINING PROTEIN"/>
    <property type="match status" value="1"/>
</dbReference>
<feature type="compositionally biased region" description="Polar residues" evidence="5">
    <location>
        <begin position="632"/>
        <end position="642"/>
    </location>
</feature>
<feature type="compositionally biased region" description="Basic and acidic residues" evidence="5">
    <location>
        <begin position="483"/>
        <end position="496"/>
    </location>
</feature>
<feature type="region of interest" description="Disordered" evidence="5">
    <location>
        <begin position="460"/>
        <end position="496"/>
    </location>
</feature>
<feature type="region of interest" description="Disordered" evidence="5">
    <location>
        <begin position="572"/>
        <end position="687"/>
    </location>
</feature>
<dbReference type="Pfam" id="PF13886">
    <property type="entry name" value="TM7S3_TM198"/>
    <property type="match status" value="1"/>
</dbReference>
<evidence type="ECO:0000256" key="6">
    <source>
        <dbReference type="SAM" id="Phobius"/>
    </source>
</evidence>
<sequence length="1206" mass="130294">MRASTLLDVRHLLCLYLLFTLTLGGLIRPERRQQSEISTTVSSSQTFTSAIESTTSTPTSTAVSRGSSKNSTPVTASASAMTTPTISANAGATNGSSTFEVTIPHGQLPIQPKITPGWAVSGALLIVTGIVCALIGIKKRWLHTFLTTAFLASLGTTVLILYVTDPPASDAVQGAYIVAVGCTCLIVGGLATVFQDLAEGLACLLAGFCFSIWLLTLRSGGLIQHSGGKVAFIILLSLASFCLYFTRWTRNYGLIASISFSGATAAVLGIDCFARAGLKEFWAYIWDLNDDIFPLGTVTYPLTRGIRAEIAAIMIIFAAGIVSQLKLWRLVRNRQGLEPADHQRDLEAADEKAARQLEEARARELREWERKYGDGKTRRAPSSEDSGLGDMDGEKRMLRHSQRSTSAVTTTRSRSSMGRDSDDSKFEYLYAAESPRAATPFSLAQATAAGMACSPTRNLKGAIKDSDDGVSSESSTDIGSPTLHEKEMEVRENDGRRVVSSVVPLFMRSSQSSVDSNSGPGPLPLEQAERRAGGEGRPGNDEENGLGQTTQRRSTTIIRRLSNGSAKLFWNLSEKSTNQHSEGNQRGESREGLVAKTWKVRNDTDSVAVNLDDLGSVSGDEDSEDDQREESNVSSIETQNNKDTGKQKDLKVKPTEEITDKTLSEAHGDQSDHSQVEQEAGIPSTNRGYALMFNEPYEYKEGNGKEQPVTTDVPASVGDSGARSSGMPNSDELSLVKSTLAQELSPIALYYRTNKWAKHLNTADFPEEPVALQSIDGADETDLDLPIEKPVPLDVVSLQQTATSASVPRAIPKTTSLVTEYLTKQRDIQRSSSGPLLQRYPESTYHAPDHAPKPEPVATTRASPYRSASETLNGLTSRLFTETIAEEGGVQGHQRASAQASGGGHLISRGVPPEVSAFPSTVDPLALPPTLGVSRHRTTSTLIDTREALLRSKSQGLLFNGPAMDALNGTPAVQSQLAQGTNSSPPIDIDDIPLSQRRKMIRQSSLTYESKNNRSRDMLRDPDSSPKLNHQSWIPPASTTPPQPARPASNSSSRTSDAVRQAKLANFRNSVAADLRVSSSRNVLNNNTTTSPILPPNSSPVQQSTTVFDPYSFNHQLGVITQPQTQTQQIHPGMGLRSSTQRNTYGYGQQLQLLQDPSTTAGAVLETQQIRNSGQTQLPTQVAQAHRAHRAHRDAMRRLQAGAKAD</sequence>